<dbReference type="Gene3D" id="3.40.50.1000">
    <property type="entry name" value="HAD superfamily/HAD-like"/>
    <property type="match status" value="1"/>
</dbReference>
<accession>A0A1W1B944</accession>
<dbReference type="EC" id="3.1.3.18" evidence="1"/>
<dbReference type="InterPro" id="IPR036412">
    <property type="entry name" value="HAD-like_sf"/>
</dbReference>
<dbReference type="GO" id="GO:0008967">
    <property type="term" value="F:phosphoglycolate phosphatase activity"/>
    <property type="evidence" value="ECO:0007669"/>
    <property type="project" value="UniProtKB-EC"/>
</dbReference>
<dbReference type="GO" id="GO:0005829">
    <property type="term" value="C:cytosol"/>
    <property type="evidence" value="ECO:0007669"/>
    <property type="project" value="TreeGrafter"/>
</dbReference>
<dbReference type="AlphaFoldDB" id="A0A1W1B944"/>
<dbReference type="EMBL" id="FPHB01000008">
    <property type="protein sequence ID" value="SFV50006.1"/>
    <property type="molecule type" value="Genomic_DNA"/>
</dbReference>
<dbReference type="PANTHER" id="PTHR43434">
    <property type="entry name" value="PHOSPHOGLYCOLATE PHOSPHATASE"/>
    <property type="match status" value="1"/>
</dbReference>
<dbReference type="InterPro" id="IPR050155">
    <property type="entry name" value="HAD-like_hydrolase_sf"/>
</dbReference>
<evidence type="ECO:0000313" key="1">
    <source>
        <dbReference type="EMBL" id="SFV50006.1"/>
    </source>
</evidence>
<dbReference type="NCBIfam" id="TIGR01549">
    <property type="entry name" value="HAD-SF-IA-v1"/>
    <property type="match status" value="1"/>
</dbReference>
<name>A0A1W1B944_9ZZZZ</name>
<dbReference type="InterPro" id="IPR006439">
    <property type="entry name" value="HAD-SF_hydro_IA"/>
</dbReference>
<dbReference type="InterPro" id="IPR023198">
    <property type="entry name" value="PGP-like_dom2"/>
</dbReference>
<dbReference type="PANTHER" id="PTHR43434:SF1">
    <property type="entry name" value="PHOSPHOGLYCOLATE PHOSPHATASE"/>
    <property type="match status" value="1"/>
</dbReference>
<organism evidence="1">
    <name type="scientific">hydrothermal vent metagenome</name>
    <dbReference type="NCBI Taxonomy" id="652676"/>
    <lineage>
        <taxon>unclassified sequences</taxon>
        <taxon>metagenomes</taxon>
        <taxon>ecological metagenomes</taxon>
    </lineage>
</organism>
<proteinExistence type="predicted"/>
<sequence length="209" mass="24465">MKKIVIFDMDGTLIDSKKDITIAVNYVRQKNHNLPPLSEEFVVEAINKKERNLAYLFYQTKVYEARDRELFEEFYHQQCIQNPYLYDGIEELLKRLKEHGVLMGVATNAPTKFAKRMLSHLKVVDMFEKVVGADISKPKPDPDMILQILQACNYKKDHDRAWMVGDNQKDIDAALRSNIEAIYAMWGFKSEVDWRIKVKEPKEILKIVL</sequence>
<dbReference type="Gene3D" id="1.10.150.240">
    <property type="entry name" value="Putative phosphatase, domain 2"/>
    <property type="match status" value="1"/>
</dbReference>
<dbReference type="SUPFAM" id="SSF56784">
    <property type="entry name" value="HAD-like"/>
    <property type="match status" value="1"/>
</dbReference>
<dbReference type="SFLD" id="SFLDG01129">
    <property type="entry name" value="C1.5:_HAD__Beta-PGM__Phosphata"/>
    <property type="match status" value="1"/>
</dbReference>
<protein>
    <submittedName>
        <fullName evidence="1">Phosphoglycolate phosphatase</fullName>
        <ecNumber evidence="1">3.1.3.18</ecNumber>
    </submittedName>
</protein>
<dbReference type="Pfam" id="PF13419">
    <property type="entry name" value="HAD_2"/>
    <property type="match status" value="1"/>
</dbReference>
<dbReference type="InterPro" id="IPR023214">
    <property type="entry name" value="HAD_sf"/>
</dbReference>
<dbReference type="GO" id="GO:0006281">
    <property type="term" value="P:DNA repair"/>
    <property type="evidence" value="ECO:0007669"/>
    <property type="project" value="TreeGrafter"/>
</dbReference>
<reference evidence="1" key="1">
    <citation type="submission" date="2016-10" db="EMBL/GenBank/DDBJ databases">
        <authorList>
            <person name="de Groot N.N."/>
        </authorList>
    </citation>
    <scope>NUCLEOTIDE SEQUENCE</scope>
</reference>
<dbReference type="NCBIfam" id="TIGR01509">
    <property type="entry name" value="HAD-SF-IA-v3"/>
    <property type="match status" value="1"/>
</dbReference>
<dbReference type="InterPro" id="IPR041492">
    <property type="entry name" value="HAD_2"/>
</dbReference>
<dbReference type="SFLD" id="SFLDS00003">
    <property type="entry name" value="Haloacid_Dehalogenase"/>
    <property type="match status" value="1"/>
</dbReference>
<gene>
    <name evidence="1" type="ORF">MNB_SM-7-220</name>
</gene>
<keyword evidence="1" id="KW-0378">Hydrolase</keyword>